<dbReference type="Proteomes" id="UP001342826">
    <property type="component" value="Unassembled WGS sequence"/>
</dbReference>
<dbReference type="RefSeq" id="WP_066234725.1">
    <property type="nucleotide sequence ID" value="NZ_JARTFQ010000006.1"/>
</dbReference>
<comment type="caution">
    <text evidence="2">The sequence shown here is derived from an EMBL/GenBank/DDBJ whole genome shotgun (WGS) entry which is preliminary data.</text>
</comment>
<feature type="transmembrane region" description="Helical" evidence="1">
    <location>
        <begin position="75"/>
        <end position="96"/>
    </location>
</feature>
<gene>
    <name evidence="2" type="ORF">P9271_20080</name>
</gene>
<evidence type="ECO:0000313" key="3">
    <source>
        <dbReference type="Proteomes" id="UP001342826"/>
    </source>
</evidence>
<name>A0ABU6P2M5_9BACI</name>
<dbReference type="GeneID" id="301142907"/>
<dbReference type="PIRSF" id="PIRSF037394">
    <property type="entry name" value="ABC_thiamine-permease_YkoE_prd"/>
    <property type="match status" value="1"/>
</dbReference>
<feature type="transmembrane region" description="Helical" evidence="1">
    <location>
        <begin position="39"/>
        <end position="63"/>
    </location>
</feature>
<keyword evidence="3" id="KW-1185">Reference proteome</keyword>
<keyword evidence="1" id="KW-0812">Transmembrane</keyword>
<dbReference type="Pfam" id="PF09819">
    <property type="entry name" value="ABC_cobalt"/>
    <property type="match status" value="1"/>
</dbReference>
<evidence type="ECO:0000313" key="2">
    <source>
        <dbReference type="EMBL" id="MED4403612.1"/>
    </source>
</evidence>
<proteinExistence type="predicted"/>
<keyword evidence="1" id="KW-1133">Transmembrane helix</keyword>
<reference evidence="2 3" key="1">
    <citation type="submission" date="2023-03" db="EMBL/GenBank/DDBJ databases">
        <title>Bacillus Genome Sequencing.</title>
        <authorList>
            <person name="Dunlap C."/>
        </authorList>
    </citation>
    <scope>NUCLEOTIDE SEQUENCE [LARGE SCALE GENOMIC DNA]</scope>
    <source>
        <strain evidence="2 3">NRS-1717</strain>
    </source>
</reference>
<dbReference type="EMBL" id="JARTFS010000018">
    <property type="protein sequence ID" value="MED4403612.1"/>
    <property type="molecule type" value="Genomic_DNA"/>
</dbReference>
<feature type="transmembrane region" description="Helical" evidence="1">
    <location>
        <begin position="12"/>
        <end position="33"/>
    </location>
</feature>
<sequence length="203" mass="22069">MNNSKSLNLREIVVISSISVVFGILYLIFIFFSQFIKGIFGPVGSGFMAGSWIMASVVCAYIVRKPGVALIAEMIAAVTEILIGSVSAGTVLILGFTQGIGSELAFALFLYRSYRLPTLMLSGAFGVIANFITIYFLFGYSQYSVIITAFMFGAMLISGILWGGWASKATADSLCRTGVLDNFALGKIYRQKRMKNDELSQHS</sequence>
<feature type="transmembrane region" description="Helical" evidence="1">
    <location>
        <begin position="116"/>
        <end position="138"/>
    </location>
</feature>
<dbReference type="InterPro" id="IPR017195">
    <property type="entry name" value="ABC_thiamin-permease_prd"/>
</dbReference>
<organism evidence="2 3">
    <name type="scientific">Metabacillus fastidiosus</name>
    <dbReference type="NCBI Taxonomy" id="1458"/>
    <lineage>
        <taxon>Bacteria</taxon>
        <taxon>Bacillati</taxon>
        <taxon>Bacillota</taxon>
        <taxon>Bacilli</taxon>
        <taxon>Bacillales</taxon>
        <taxon>Bacillaceae</taxon>
        <taxon>Metabacillus</taxon>
    </lineage>
</organism>
<evidence type="ECO:0000256" key="1">
    <source>
        <dbReference type="SAM" id="Phobius"/>
    </source>
</evidence>
<protein>
    <submittedName>
        <fullName evidence="2">ECF transporter S component</fullName>
    </submittedName>
</protein>
<keyword evidence="1" id="KW-0472">Membrane</keyword>
<accession>A0ABU6P2M5</accession>
<feature type="transmembrane region" description="Helical" evidence="1">
    <location>
        <begin position="145"/>
        <end position="165"/>
    </location>
</feature>